<feature type="compositionally biased region" description="Polar residues" evidence="1">
    <location>
        <begin position="10"/>
        <end position="33"/>
    </location>
</feature>
<proteinExistence type="predicted"/>
<accession>A0A6J5L9K9</accession>
<feature type="compositionally biased region" description="Basic and acidic residues" evidence="1">
    <location>
        <begin position="405"/>
        <end position="420"/>
    </location>
</feature>
<dbReference type="EMBL" id="LR796246">
    <property type="protein sequence ID" value="CAB4131204.1"/>
    <property type="molecule type" value="Genomic_DNA"/>
</dbReference>
<gene>
    <name evidence="2" type="ORF">UFOVP133_53</name>
</gene>
<evidence type="ECO:0000256" key="1">
    <source>
        <dbReference type="SAM" id="MobiDB-lite"/>
    </source>
</evidence>
<feature type="compositionally biased region" description="Basic and acidic residues" evidence="1">
    <location>
        <begin position="356"/>
        <end position="368"/>
    </location>
</feature>
<feature type="region of interest" description="Disordered" evidence="1">
    <location>
        <begin position="261"/>
        <end position="280"/>
    </location>
</feature>
<feature type="compositionally biased region" description="Basic and acidic residues" evidence="1">
    <location>
        <begin position="381"/>
        <end position="393"/>
    </location>
</feature>
<feature type="region of interest" description="Disordered" evidence="1">
    <location>
        <begin position="356"/>
        <end position="420"/>
    </location>
</feature>
<name>A0A6J5L9K9_9CAUD</name>
<evidence type="ECO:0000313" key="2">
    <source>
        <dbReference type="EMBL" id="CAB4131204.1"/>
    </source>
</evidence>
<protein>
    <recommendedName>
        <fullName evidence="3">Large polyvalent protein associated domain-containing protein</fullName>
    </recommendedName>
</protein>
<feature type="region of interest" description="Disordered" evidence="1">
    <location>
        <begin position="1"/>
        <end position="40"/>
    </location>
</feature>
<dbReference type="InterPro" id="IPR058630">
    <property type="entry name" value="T4_Y16D"/>
</dbReference>
<dbReference type="Pfam" id="PF26092">
    <property type="entry name" value="T4_Y16D"/>
    <property type="match status" value="1"/>
</dbReference>
<sequence>MAGISFEEATGTTTPTPSKGISFEEASTTSTTPAVEGKGGAAFGIYPKAGADQDPTSRLAKHIGRTASEAVIPTGFGLAGFGGGMAAAAPVAAAVAPLSGPFAPVVAGAIELGGGFGGAMLASGSAKKLQDLMHKTFAPEDYAQREAEKKEFPAATFMTELGVGMVGMSPKTAVSAVKDAGKIAKLAATPAGQRVISGGLQSGIEAGTEYAETGTVEPWKVATSAVAGAALPGFNVAGKIPFAIGSKLGEKAAGVFSGKAKDVTSTTGGLPTKPPEGATPEEKAAWLDTIKAEVAKRDAESPLVEAAIRNKETGNIERMGPKHDQARKEATADTHEQGFVTERGQFLTREQAVEHAKNTGQIPKDHVLENPPGEQPGLHSGDLRKAGDKRFEITDEQPAGVAKPPVEDTAPKSREDFKSAITKNEDTRLRLELEADKAAQSGNEQRVIEINAEIAKLEAEHSQLHKDIPAVEFKDARVPTWEELQDHLYGVKNVGEAFDRILETKGMGTYGQRILVKALNESSFIRSARLGFSKDYLKYIDKAGVEKQDALGMYTGGDEHFVEMGKDGDVQTFLHEALHAGTQRLLTEKGSTAAIKMQELFDKYKATHGKEVDPKTGVDYYGFEDVHEFASEAFTNKEFQKLLSSIEVGQQPKGVANNMWAAFKETVRKGLGIPEGARTALDEVFDQGISMVKQSKDFTPRPEIAATGTPSKATGSPDELPVDRTKTDPRDVKDEAEFKEIATDIYEKYGETDAVKFYEGYQEYKKTWLEPVKETEKFVGTNIKNKLANDRIIHNTMDKMIEAIPDAARREAIAVAVDSGDLSGLSPHEVVVAKRYEALAKDIGDRAVKAGVVKGLLEDYVTHILDWAGAPKGAREEFIQTLLGTAPRDPSMRGMTTESKFGKERKFKTFADLEWFINEANDRIAAAGKSDFRLKIKTKDIAEIYKEYATSMEKAIENKKLVDNLKQVRNVAGETLIKEVNKDNPMPYGWEMMDSPQFAGYAVHPDMMPALKFVFDAGPGDLMKAFGAISQLTKRINVIGSFFHAKSLMEVLSSSQIPIWTPVKEAIVLPLIEKGVKATTGKDLQLSAISKAVEQFKNGGVGDNVDMWIKDGGLQLEMPEDVTQGILSATGKFADSMIGKYGPKTRVLESAMSTVEKYTLGLFDKYTWNYLHTGGKLMVADAYLDKARMTAAKEGKPFDEAASRKEISKFVNDSFGGLNWFDAATQTQNEFAKRIAMAAYSPAGRRGLQVALFAPDWTLSTLRAFTSALPKDLNPTKWQPVEGVKGMMTPTTKADYARLYQFKTALTYFTLLNGINLMTANRNIWENKDPTRIEWPDGTSMQAMKHAMEPYHWLMDADKTFANKLGFVPKALIVGVAGTEYASPQAQKLTDPSATGRLKAVAGMVVPFQVAASRDAPPGEGAKRAALGTMGFPIYGSTPEQKKAARAEREKLLKKAAKDYHTKAKEKGWEK</sequence>
<organism evidence="2">
    <name type="scientific">uncultured Caudovirales phage</name>
    <dbReference type="NCBI Taxonomy" id="2100421"/>
    <lineage>
        <taxon>Viruses</taxon>
        <taxon>Duplodnaviria</taxon>
        <taxon>Heunggongvirae</taxon>
        <taxon>Uroviricota</taxon>
        <taxon>Caudoviricetes</taxon>
        <taxon>Peduoviridae</taxon>
        <taxon>Maltschvirus</taxon>
        <taxon>Maltschvirus maltsch</taxon>
    </lineage>
</organism>
<reference evidence="2" key="1">
    <citation type="submission" date="2020-04" db="EMBL/GenBank/DDBJ databases">
        <authorList>
            <person name="Chiriac C."/>
            <person name="Salcher M."/>
            <person name="Ghai R."/>
            <person name="Kavagutti S V."/>
        </authorList>
    </citation>
    <scope>NUCLEOTIDE SEQUENCE</scope>
</reference>
<feature type="region of interest" description="Disordered" evidence="1">
    <location>
        <begin position="696"/>
        <end position="728"/>
    </location>
</feature>
<evidence type="ECO:0008006" key="3">
    <source>
        <dbReference type="Google" id="ProtNLM"/>
    </source>
</evidence>